<dbReference type="InterPro" id="IPR020103">
    <property type="entry name" value="PsdUridine_synth_cat_dom_sf"/>
</dbReference>
<dbReference type="AlphaFoldDB" id="A0A9D1EHJ3"/>
<evidence type="ECO:0000259" key="5">
    <source>
        <dbReference type="Pfam" id="PF00849"/>
    </source>
</evidence>
<dbReference type="GO" id="GO:0009982">
    <property type="term" value="F:pseudouridine synthase activity"/>
    <property type="evidence" value="ECO:0007669"/>
    <property type="project" value="InterPro"/>
</dbReference>
<accession>A0A9D1EHJ3</accession>
<dbReference type="EMBL" id="DVHU01000013">
    <property type="protein sequence ID" value="HIR92105.1"/>
    <property type="molecule type" value="Genomic_DNA"/>
</dbReference>
<dbReference type="GO" id="GO:0003723">
    <property type="term" value="F:RNA binding"/>
    <property type="evidence" value="ECO:0007669"/>
    <property type="project" value="InterPro"/>
</dbReference>
<dbReference type="SUPFAM" id="SSF55120">
    <property type="entry name" value="Pseudouridine synthase"/>
    <property type="match status" value="1"/>
</dbReference>
<comment type="caution">
    <text evidence="6">The sequence shown here is derived from an EMBL/GenBank/DDBJ whole genome shotgun (WGS) entry which is preliminary data.</text>
</comment>
<reference evidence="6" key="1">
    <citation type="submission" date="2020-10" db="EMBL/GenBank/DDBJ databases">
        <authorList>
            <person name="Gilroy R."/>
        </authorList>
    </citation>
    <scope>NUCLEOTIDE SEQUENCE</scope>
    <source>
        <strain evidence="6">ChiSxjej1B13-7041</strain>
    </source>
</reference>
<evidence type="ECO:0000256" key="2">
    <source>
        <dbReference type="ARBA" id="ARBA00010876"/>
    </source>
</evidence>
<name>A0A9D1EHJ3_9FIRM</name>
<comment type="similarity">
    <text evidence="2">Belongs to the pseudouridine synthase RluA family.</text>
</comment>
<dbReference type="Proteomes" id="UP000886841">
    <property type="component" value="Unassembled WGS sequence"/>
</dbReference>
<dbReference type="GO" id="GO:0000455">
    <property type="term" value="P:enzyme-directed rRNA pseudouridine synthesis"/>
    <property type="evidence" value="ECO:0007669"/>
    <property type="project" value="TreeGrafter"/>
</dbReference>
<organism evidence="6 7">
    <name type="scientific">Candidatus Egerieimonas intestinavium</name>
    <dbReference type="NCBI Taxonomy" id="2840777"/>
    <lineage>
        <taxon>Bacteria</taxon>
        <taxon>Bacillati</taxon>
        <taxon>Bacillota</taxon>
        <taxon>Clostridia</taxon>
        <taxon>Lachnospirales</taxon>
        <taxon>Lachnospiraceae</taxon>
        <taxon>Lachnospiraceae incertae sedis</taxon>
        <taxon>Candidatus Egerieimonas</taxon>
    </lineage>
</organism>
<dbReference type="GO" id="GO:0140098">
    <property type="term" value="F:catalytic activity, acting on RNA"/>
    <property type="evidence" value="ECO:0007669"/>
    <property type="project" value="UniProtKB-ARBA"/>
</dbReference>
<comment type="catalytic activity">
    <reaction evidence="1">
        <text>a uridine in RNA = a pseudouridine in RNA</text>
        <dbReference type="Rhea" id="RHEA:48348"/>
        <dbReference type="Rhea" id="RHEA-COMP:12068"/>
        <dbReference type="Rhea" id="RHEA-COMP:12069"/>
        <dbReference type="ChEBI" id="CHEBI:65314"/>
        <dbReference type="ChEBI" id="CHEBI:65315"/>
    </reaction>
</comment>
<reference evidence="6" key="2">
    <citation type="journal article" date="2021" name="PeerJ">
        <title>Extensive microbial diversity within the chicken gut microbiome revealed by metagenomics and culture.</title>
        <authorList>
            <person name="Gilroy R."/>
            <person name="Ravi A."/>
            <person name="Getino M."/>
            <person name="Pursley I."/>
            <person name="Horton D.L."/>
            <person name="Alikhan N.F."/>
            <person name="Baker D."/>
            <person name="Gharbi K."/>
            <person name="Hall N."/>
            <person name="Watson M."/>
            <person name="Adriaenssens E.M."/>
            <person name="Foster-Nyarko E."/>
            <person name="Jarju S."/>
            <person name="Secka A."/>
            <person name="Antonio M."/>
            <person name="Oren A."/>
            <person name="Chaudhuri R.R."/>
            <person name="La Ragione R."/>
            <person name="Hildebrand F."/>
            <person name="Pallen M.J."/>
        </authorList>
    </citation>
    <scope>NUCLEOTIDE SEQUENCE</scope>
    <source>
        <strain evidence="6">ChiSxjej1B13-7041</strain>
    </source>
</reference>
<dbReference type="Pfam" id="PF00849">
    <property type="entry name" value="PseudoU_synth_2"/>
    <property type="match status" value="1"/>
</dbReference>
<dbReference type="PANTHER" id="PTHR21600:SF44">
    <property type="entry name" value="RIBOSOMAL LARGE SUBUNIT PSEUDOURIDINE SYNTHASE D"/>
    <property type="match status" value="1"/>
</dbReference>
<dbReference type="Gene3D" id="3.30.2350.10">
    <property type="entry name" value="Pseudouridine synthase"/>
    <property type="match status" value="1"/>
</dbReference>
<protein>
    <recommendedName>
        <fullName evidence="3">RNA pseudouridylate synthase</fullName>
    </recommendedName>
    <alternativeName>
        <fullName evidence="4">RNA-uridine isomerase</fullName>
    </alternativeName>
</protein>
<sequence length="229" mass="25404">MITRKEPAIIYEDQEILVCRKEAGMAVQSARVGQMDLESLLKIYLAKKNPGREPYLGIIQRLDQPVEGVLVFARNPRAAANLNSQLQQGRMKKEYLAVVEGVPQKASGTLEDYLIKDGRSNASRIGKKTEPGAKRAILAYETVAAGERGALLRVRLQTGRHHQIRVQLSGMGHPLVGDGKYGAAGDRQGAIGLCAWRIGFFHPKTGKWLEFQNQPQGEIFREFCKNLPV</sequence>
<evidence type="ECO:0000256" key="4">
    <source>
        <dbReference type="ARBA" id="ARBA00033164"/>
    </source>
</evidence>
<gene>
    <name evidence="6" type="ORF">IAB98_01615</name>
</gene>
<feature type="domain" description="Pseudouridine synthase RsuA/RluA-like" evidence="5">
    <location>
        <begin position="16"/>
        <end position="169"/>
    </location>
</feature>
<dbReference type="InterPro" id="IPR050188">
    <property type="entry name" value="RluA_PseudoU_synthase"/>
</dbReference>
<evidence type="ECO:0000256" key="1">
    <source>
        <dbReference type="ARBA" id="ARBA00000073"/>
    </source>
</evidence>
<evidence type="ECO:0000313" key="7">
    <source>
        <dbReference type="Proteomes" id="UP000886841"/>
    </source>
</evidence>
<dbReference type="PANTHER" id="PTHR21600">
    <property type="entry name" value="MITOCHONDRIAL RNA PSEUDOURIDINE SYNTHASE"/>
    <property type="match status" value="1"/>
</dbReference>
<proteinExistence type="inferred from homology"/>
<evidence type="ECO:0000256" key="3">
    <source>
        <dbReference type="ARBA" id="ARBA00031870"/>
    </source>
</evidence>
<dbReference type="InterPro" id="IPR006145">
    <property type="entry name" value="PsdUridine_synth_RsuA/RluA"/>
</dbReference>
<evidence type="ECO:0000313" key="6">
    <source>
        <dbReference type="EMBL" id="HIR92105.1"/>
    </source>
</evidence>
<dbReference type="CDD" id="cd02869">
    <property type="entry name" value="PseudoU_synth_RluA_like"/>
    <property type="match status" value="1"/>
</dbReference>